<name>A0AAD7XQA2_9STRA</name>
<dbReference type="InterPro" id="IPR002618">
    <property type="entry name" value="UDPGP_fam"/>
</dbReference>
<keyword evidence="3" id="KW-0808">Transferase</keyword>
<dbReference type="Gene3D" id="2.160.10.30">
    <property type="match status" value="1"/>
</dbReference>
<evidence type="ECO:0000313" key="10">
    <source>
        <dbReference type="Proteomes" id="UP001230188"/>
    </source>
</evidence>
<comment type="cofactor">
    <cofactor evidence="1">
        <name>Mn(2+)</name>
        <dbReference type="ChEBI" id="CHEBI:29035"/>
    </cofactor>
</comment>
<protein>
    <recommendedName>
        <fullName evidence="6">UTP-monosaccharide-1-phosphate uridylyltransferase</fullName>
        <ecNumber evidence="6">2.7.7.64</ecNumber>
    </recommendedName>
</protein>
<dbReference type="GO" id="GO:0051748">
    <property type="term" value="F:UTP-monosaccharide-1-phosphate uridylyltransferase activity"/>
    <property type="evidence" value="ECO:0007669"/>
    <property type="project" value="UniProtKB-EC"/>
</dbReference>
<comment type="cofactor">
    <cofactor evidence="2">
        <name>Mg(2+)</name>
        <dbReference type="ChEBI" id="CHEBI:18420"/>
    </cofactor>
</comment>
<dbReference type="PANTHER" id="PTHR11952">
    <property type="entry name" value="UDP- GLUCOSE PYROPHOSPHORYLASE"/>
    <property type="match status" value="1"/>
</dbReference>
<comment type="similarity">
    <text evidence="5">Belongs to the USP family.</text>
</comment>
<keyword evidence="8" id="KW-0732">Signal</keyword>
<evidence type="ECO:0000256" key="1">
    <source>
        <dbReference type="ARBA" id="ARBA00001936"/>
    </source>
</evidence>
<comment type="caution">
    <text evidence="9">The sequence shown here is derived from an EMBL/GenBank/DDBJ whole genome shotgun (WGS) entry which is preliminary data.</text>
</comment>
<dbReference type="PANTHER" id="PTHR11952:SF9">
    <property type="entry name" value="UDP-SUGAR PYROPHOSPHORYLASE"/>
    <property type="match status" value="1"/>
</dbReference>
<evidence type="ECO:0000256" key="8">
    <source>
        <dbReference type="SAM" id="SignalP"/>
    </source>
</evidence>
<evidence type="ECO:0000256" key="7">
    <source>
        <dbReference type="ARBA" id="ARBA00048259"/>
    </source>
</evidence>
<proteinExistence type="inferred from homology"/>
<evidence type="ECO:0000256" key="3">
    <source>
        <dbReference type="ARBA" id="ARBA00022679"/>
    </source>
</evidence>
<evidence type="ECO:0000313" key="9">
    <source>
        <dbReference type="EMBL" id="KAJ8604892.1"/>
    </source>
</evidence>
<dbReference type="SUPFAM" id="SSF53448">
    <property type="entry name" value="Nucleotide-diphospho-sugar transferases"/>
    <property type="match status" value="1"/>
</dbReference>
<evidence type="ECO:0000256" key="6">
    <source>
        <dbReference type="ARBA" id="ARBA00039080"/>
    </source>
</evidence>
<organism evidence="9 10">
    <name type="scientific">Chrysophaeum taylorii</name>
    <dbReference type="NCBI Taxonomy" id="2483200"/>
    <lineage>
        <taxon>Eukaryota</taxon>
        <taxon>Sar</taxon>
        <taxon>Stramenopiles</taxon>
        <taxon>Ochrophyta</taxon>
        <taxon>Pelagophyceae</taxon>
        <taxon>Pelagomonadales</taxon>
        <taxon>Pelagomonadaceae</taxon>
        <taxon>Chrysophaeum</taxon>
    </lineage>
</organism>
<keyword evidence="10" id="KW-1185">Reference proteome</keyword>
<dbReference type="InterPro" id="IPR039741">
    <property type="entry name" value="UDP-sugar_pyrophosphorylase"/>
</dbReference>
<dbReference type="EMBL" id="JAQMWT010000320">
    <property type="protein sequence ID" value="KAJ8604892.1"/>
    <property type="molecule type" value="Genomic_DNA"/>
</dbReference>
<dbReference type="AlphaFoldDB" id="A0AAD7XQA2"/>
<dbReference type="Pfam" id="PF01704">
    <property type="entry name" value="UDPGP"/>
    <property type="match status" value="1"/>
</dbReference>
<feature type="chain" id="PRO_5042271445" description="UTP-monosaccharide-1-phosphate uridylyltransferase" evidence="8">
    <location>
        <begin position="26"/>
        <end position="645"/>
    </location>
</feature>
<dbReference type="GO" id="GO:0003977">
    <property type="term" value="F:UDP-N-acetylglucosamine diphosphorylase activity"/>
    <property type="evidence" value="ECO:0007669"/>
    <property type="project" value="TreeGrafter"/>
</dbReference>
<reference evidence="9" key="1">
    <citation type="submission" date="2023-01" db="EMBL/GenBank/DDBJ databases">
        <title>Metagenome sequencing of chrysophaentin producing Chrysophaeum taylorii.</title>
        <authorList>
            <person name="Davison J."/>
            <person name="Bewley C."/>
        </authorList>
    </citation>
    <scope>NUCLEOTIDE SEQUENCE</scope>
    <source>
        <strain evidence="9">NIES-1699</strain>
    </source>
</reference>
<sequence>MKGNKVARLVLLAQAGFALLWRGAATGGDRRMPTLGVASVESVMEAGNLALLDDEERSVAEVLVALGQEHVLAGWPGAGEEDEGKKRLMRGLVKADKAYVGGLEKYVEKARKLLAESARGDNAFEGLTPSVPEGEVLAYDDNLGAAEEVGFAAAKGLGFVLVAGGLGERLGYEGIKLELPVEGATGVSFIQLYLDYISALSKRVGRELPLAIMTSDDTDEATRKLAGDLPNVEIIKQDKVPALVDASARFAVKGWELSTKPHGHGDVHALLRRSGIARRWLDGRGVTHLFFFQDTNPLVLNTVIASLGVSVSRGFSMNSICIPRRAGEAAGGIARLSSGNGADLVINVEYNQLDPLLQSAGGDLNDESGYSPYPGNANILVLRLDDYVKTIEGPDEGVVDEFVNPKYADENKTKFKKPTRLECMMQDFPKLLTRMVPEALVGFTSFERWVAFSPAKNNLESARDMARKGEPAGSAASAEFDVYRAHARKARQTDEGTRVLGGVENLYGGPRVVLKPSFSIVREDVLSKIRRLEMDKDSTLVVDGANIHIKNLVLKNKAALYLTNTRDDATLVVDGLVLDRDGGLDFDDIPDSEIPKAKPSDRIRGYATTLSPDALKIHVDAPGNFILGADGALKPTTGLGDDDEL</sequence>
<accession>A0AAD7XQA2</accession>
<dbReference type="InterPro" id="IPR029044">
    <property type="entry name" value="Nucleotide-diphossugar_trans"/>
</dbReference>
<evidence type="ECO:0000256" key="4">
    <source>
        <dbReference type="ARBA" id="ARBA00022695"/>
    </source>
</evidence>
<comment type="catalytic activity">
    <reaction evidence="7">
        <text>a monosaccharide 1-phosphate + UTP + H(+) = a UDP-monosaccharide + diphosphate</text>
        <dbReference type="Rhea" id="RHEA:13205"/>
        <dbReference type="ChEBI" id="CHEBI:15378"/>
        <dbReference type="ChEBI" id="CHEBI:33019"/>
        <dbReference type="ChEBI" id="CHEBI:46398"/>
        <dbReference type="ChEBI" id="CHEBI:140358"/>
        <dbReference type="ChEBI" id="CHEBI:140359"/>
        <dbReference type="EC" id="2.7.7.64"/>
    </reaction>
</comment>
<gene>
    <name evidence="9" type="ORF">CTAYLR_004303</name>
</gene>
<feature type="signal peptide" evidence="8">
    <location>
        <begin position="1"/>
        <end position="25"/>
    </location>
</feature>
<dbReference type="EC" id="2.7.7.64" evidence="6"/>
<keyword evidence="4" id="KW-0548">Nucleotidyltransferase</keyword>
<dbReference type="GO" id="GO:0006048">
    <property type="term" value="P:UDP-N-acetylglucosamine biosynthetic process"/>
    <property type="evidence" value="ECO:0007669"/>
    <property type="project" value="TreeGrafter"/>
</dbReference>
<dbReference type="Proteomes" id="UP001230188">
    <property type="component" value="Unassembled WGS sequence"/>
</dbReference>
<evidence type="ECO:0000256" key="2">
    <source>
        <dbReference type="ARBA" id="ARBA00001946"/>
    </source>
</evidence>
<evidence type="ECO:0000256" key="5">
    <source>
        <dbReference type="ARBA" id="ARBA00038047"/>
    </source>
</evidence>
<dbReference type="Gene3D" id="3.90.550.10">
    <property type="entry name" value="Spore Coat Polysaccharide Biosynthesis Protein SpsA, Chain A"/>
    <property type="match status" value="1"/>
</dbReference>